<dbReference type="Pfam" id="PF02803">
    <property type="entry name" value="Thiolase_C"/>
    <property type="match status" value="1"/>
</dbReference>
<dbReference type="PANTHER" id="PTHR43365">
    <property type="entry name" value="BLR7806 PROTEIN"/>
    <property type="match status" value="1"/>
</dbReference>
<dbReference type="PROSITE" id="PS00737">
    <property type="entry name" value="THIOLASE_2"/>
    <property type="match status" value="1"/>
</dbReference>
<evidence type="ECO:0000256" key="1">
    <source>
        <dbReference type="ARBA" id="ARBA00010982"/>
    </source>
</evidence>
<evidence type="ECO:0000259" key="6">
    <source>
        <dbReference type="Pfam" id="PF00108"/>
    </source>
</evidence>
<name>A0A7X4GI89_9SPHN</name>
<gene>
    <name evidence="8" type="ORF">GR702_09835</name>
</gene>
<dbReference type="AlphaFoldDB" id="A0A7X4GI89"/>
<dbReference type="InterPro" id="IPR020610">
    <property type="entry name" value="Thiolase_AS"/>
</dbReference>
<dbReference type="NCBIfam" id="NF004682">
    <property type="entry name" value="PRK06025.1"/>
    <property type="match status" value="1"/>
</dbReference>
<evidence type="ECO:0000256" key="5">
    <source>
        <dbReference type="RuleBase" id="RU003557"/>
    </source>
</evidence>
<dbReference type="InterPro" id="IPR002155">
    <property type="entry name" value="Thiolase"/>
</dbReference>
<dbReference type="PIRSF" id="PIRSF000429">
    <property type="entry name" value="Ac-CoA_Ac_transf"/>
    <property type="match status" value="1"/>
</dbReference>
<dbReference type="RefSeq" id="WP_160985716.1">
    <property type="nucleotide sequence ID" value="NZ_WVTD01000006.1"/>
</dbReference>
<evidence type="ECO:0000259" key="7">
    <source>
        <dbReference type="Pfam" id="PF02803"/>
    </source>
</evidence>
<dbReference type="EMBL" id="WVTD01000006">
    <property type="protein sequence ID" value="MYL98069.1"/>
    <property type="molecule type" value="Genomic_DNA"/>
</dbReference>
<dbReference type="CDD" id="cd00751">
    <property type="entry name" value="thiolase"/>
    <property type="match status" value="1"/>
</dbReference>
<keyword evidence="3 5" id="KW-0012">Acyltransferase</keyword>
<feature type="domain" description="Thiolase C-terminal" evidence="7">
    <location>
        <begin position="295"/>
        <end position="416"/>
    </location>
</feature>
<dbReference type="InterPro" id="IPR020617">
    <property type="entry name" value="Thiolase_C"/>
</dbReference>
<protein>
    <submittedName>
        <fullName evidence="8">Acetyl-CoA C-acyltransferase</fullName>
        <ecNumber evidence="8">2.3.1.16</ecNumber>
    </submittedName>
</protein>
<dbReference type="Proteomes" id="UP000465810">
    <property type="component" value="Unassembled WGS sequence"/>
</dbReference>
<dbReference type="PANTHER" id="PTHR43365:SF1">
    <property type="entry name" value="ACETYL-COA C-ACYLTRANSFERASE"/>
    <property type="match status" value="1"/>
</dbReference>
<comment type="similarity">
    <text evidence="1 5">Belongs to the thiolase-like superfamily. Thiolase family.</text>
</comment>
<proteinExistence type="inferred from homology"/>
<feature type="active site" description="Proton acceptor" evidence="4">
    <location>
        <position position="373"/>
    </location>
</feature>
<dbReference type="InterPro" id="IPR020613">
    <property type="entry name" value="Thiolase_CS"/>
</dbReference>
<feature type="active site" description="Acyl-thioester intermediate" evidence="4">
    <location>
        <position position="92"/>
    </location>
</feature>
<sequence length="417" mass="43868">MSEAYIIDAVRTPRGLGKMGKGALSHMHPEHLSASVLAALKERNDFDTAEVDDVIWGVSAALGLQSGDIGRMAALDAGYDVKAGGVTLNRFCGSSITSTSLAAAMIKSGMADLMVAGGMDMLSYANMYGMKMREAGLGSAGMGAANARLQARHPQSNQGIAADAIAAMEGITREELEALGVESQRRAAQAIAEGRFDKSTIVVKDEEGNVILDHEEYPRPETTAQSLAQLKPAFEMFYDMPSAPGGKTYVELINQVYPDVEIRPVHHVGISSGVVDGASAILLASKEYAEAHGLRPRARIVAMAETGDCPTLMLNGPVPAARKVLAKAGLSIEDIDVFEVNEAFAVVVEKFIRDLDLDRARVNPNGGAMALGHPIGGTGAMLIGTALDELERTGGRYGLITMCAAGGMAPAIIIERV</sequence>
<dbReference type="Gene3D" id="3.40.47.10">
    <property type="match status" value="2"/>
</dbReference>
<dbReference type="InterPro" id="IPR016039">
    <property type="entry name" value="Thiolase-like"/>
</dbReference>
<dbReference type="InterPro" id="IPR020616">
    <property type="entry name" value="Thiolase_N"/>
</dbReference>
<evidence type="ECO:0000313" key="8">
    <source>
        <dbReference type="EMBL" id="MYL98069.1"/>
    </source>
</evidence>
<accession>A0A7X4GI89</accession>
<evidence type="ECO:0000256" key="2">
    <source>
        <dbReference type="ARBA" id="ARBA00022679"/>
    </source>
</evidence>
<reference evidence="8 9" key="1">
    <citation type="submission" date="2019-12" db="EMBL/GenBank/DDBJ databases">
        <authorList>
            <person name="Feng G."/>
            <person name="Zhu H."/>
        </authorList>
    </citation>
    <scope>NUCLEOTIDE SEQUENCE [LARGE SCALE GENOMIC DNA]</scope>
    <source>
        <strain evidence="8 9">FGD1</strain>
    </source>
</reference>
<evidence type="ECO:0000313" key="9">
    <source>
        <dbReference type="Proteomes" id="UP000465810"/>
    </source>
</evidence>
<keyword evidence="9" id="KW-1185">Reference proteome</keyword>
<evidence type="ECO:0000256" key="4">
    <source>
        <dbReference type="PIRSR" id="PIRSR000429-1"/>
    </source>
</evidence>
<dbReference type="GO" id="GO:0003988">
    <property type="term" value="F:acetyl-CoA C-acyltransferase activity"/>
    <property type="evidence" value="ECO:0007669"/>
    <property type="project" value="UniProtKB-EC"/>
</dbReference>
<keyword evidence="2 5" id="KW-0808">Transferase</keyword>
<dbReference type="EC" id="2.3.1.16" evidence="8"/>
<feature type="active site" description="Proton acceptor" evidence="4">
    <location>
        <position position="403"/>
    </location>
</feature>
<dbReference type="SUPFAM" id="SSF53901">
    <property type="entry name" value="Thiolase-like"/>
    <property type="match status" value="2"/>
</dbReference>
<evidence type="ECO:0000256" key="3">
    <source>
        <dbReference type="ARBA" id="ARBA00023315"/>
    </source>
</evidence>
<comment type="caution">
    <text evidence="8">The sequence shown here is derived from an EMBL/GenBank/DDBJ whole genome shotgun (WGS) entry which is preliminary data.</text>
</comment>
<dbReference type="Pfam" id="PF00108">
    <property type="entry name" value="Thiolase_N"/>
    <property type="match status" value="1"/>
</dbReference>
<organism evidence="8 9">
    <name type="scientific">Novosphingobium silvae</name>
    <dbReference type="NCBI Taxonomy" id="2692619"/>
    <lineage>
        <taxon>Bacteria</taxon>
        <taxon>Pseudomonadati</taxon>
        <taxon>Pseudomonadota</taxon>
        <taxon>Alphaproteobacteria</taxon>
        <taxon>Sphingomonadales</taxon>
        <taxon>Sphingomonadaceae</taxon>
        <taxon>Novosphingobium</taxon>
    </lineage>
</organism>
<dbReference type="PROSITE" id="PS00099">
    <property type="entry name" value="THIOLASE_3"/>
    <property type="match status" value="1"/>
</dbReference>
<feature type="domain" description="Thiolase N-terminal" evidence="6">
    <location>
        <begin position="5"/>
        <end position="235"/>
    </location>
</feature>
<dbReference type="NCBIfam" id="TIGR01930">
    <property type="entry name" value="AcCoA-C-Actrans"/>
    <property type="match status" value="1"/>
</dbReference>